<sequence>MAWLWCWAIENERRFPTGGREDRHIDFSGQVQRYQKVSACSPLRLGFGPSRNRHSLPSSTSRVMKDGSSRLRKIQPVAETVRTMIFSTSGHVTVIDFCSVTKLFFFLFPGGRVIESLLVCG</sequence>
<evidence type="ECO:0000313" key="1">
    <source>
        <dbReference type="EMBL" id="KAK3757532.1"/>
    </source>
</evidence>
<keyword evidence="2" id="KW-1185">Reference proteome</keyword>
<comment type="caution">
    <text evidence="1">The sequence shown here is derived from an EMBL/GenBank/DDBJ whole genome shotgun (WGS) entry which is preliminary data.</text>
</comment>
<evidence type="ECO:0000313" key="2">
    <source>
        <dbReference type="Proteomes" id="UP001283361"/>
    </source>
</evidence>
<name>A0AAE1D4Z9_9GAST</name>
<protein>
    <submittedName>
        <fullName evidence="1">Uncharacterized protein</fullName>
    </submittedName>
</protein>
<dbReference type="AlphaFoldDB" id="A0AAE1D4Z9"/>
<proteinExistence type="predicted"/>
<reference evidence="1" key="1">
    <citation type="journal article" date="2023" name="G3 (Bethesda)">
        <title>A reference genome for the long-term kleptoplast-retaining sea slug Elysia crispata morphotype clarki.</title>
        <authorList>
            <person name="Eastman K.E."/>
            <person name="Pendleton A.L."/>
            <person name="Shaikh M.A."/>
            <person name="Suttiyut T."/>
            <person name="Ogas R."/>
            <person name="Tomko P."/>
            <person name="Gavelis G."/>
            <person name="Widhalm J.R."/>
            <person name="Wisecaver J.H."/>
        </authorList>
    </citation>
    <scope>NUCLEOTIDE SEQUENCE</scope>
    <source>
        <strain evidence="1">ECLA1</strain>
    </source>
</reference>
<dbReference type="Proteomes" id="UP001283361">
    <property type="component" value="Unassembled WGS sequence"/>
</dbReference>
<accession>A0AAE1D4Z9</accession>
<dbReference type="EMBL" id="JAWDGP010005359">
    <property type="protein sequence ID" value="KAK3757532.1"/>
    <property type="molecule type" value="Genomic_DNA"/>
</dbReference>
<gene>
    <name evidence="1" type="ORF">RRG08_032700</name>
</gene>
<organism evidence="1 2">
    <name type="scientific">Elysia crispata</name>
    <name type="common">lettuce slug</name>
    <dbReference type="NCBI Taxonomy" id="231223"/>
    <lineage>
        <taxon>Eukaryota</taxon>
        <taxon>Metazoa</taxon>
        <taxon>Spiralia</taxon>
        <taxon>Lophotrochozoa</taxon>
        <taxon>Mollusca</taxon>
        <taxon>Gastropoda</taxon>
        <taxon>Heterobranchia</taxon>
        <taxon>Euthyneura</taxon>
        <taxon>Panpulmonata</taxon>
        <taxon>Sacoglossa</taxon>
        <taxon>Placobranchoidea</taxon>
        <taxon>Plakobranchidae</taxon>
        <taxon>Elysia</taxon>
    </lineage>
</organism>